<protein>
    <submittedName>
        <fullName evidence="1">Uncharacterized protein</fullName>
    </submittedName>
</protein>
<gene>
    <name evidence="1" type="ORF">Metli_0568</name>
</gene>
<dbReference type="AlphaFoldDB" id="J1L1I6"/>
<name>J1L1I6_9EURY</name>
<dbReference type="SUPFAM" id="SSF46785">
    <property type="entry name" value="Winged helix' DNA-binding domain"/>
    <property type="match status" value="1"/>
</dbReference>
<dbReference type="HOGENOM" id="CLU_2091320_0_0_2"/>
<keyword evidence="2" id="KW-1185">Reference proteome</keyword>
<dbReference type="Proteomes" id="UP000005095">
    <property type="component" value="Chromosome"/>
</dbReference>
<sequence>MASLGRNEIFDAAVRVMLMQDRCVTVHFRGEEGVSIQFPTTRRLAEHLKVPHYYVLPYFAEMEENGLIRRVERVGISTTPAGTAVLVSLMASRYTAEAERVLGSRIFSELLSTVRSKDMNR</sequence>
<proteinExistence type="predicted"/>
<dbReference type="EMBL" id="CM001555">
    <property type="protein sequence ID" value="EJG06535.1"/>
    <property type="molecule type" value="Genomic_DNA"/>
</dbReference>
<organism evidence="1 2">
    <name type="scientific">Methanofollis liminatans DSM 4140</name>
    <dbReference type="NCBI Taxonomy" id="28892"/>
    <lineage>
        <taxon>Archaea</taxon>
        <taxon>Methanobacteriati</taxon>
        <taxon>Methanobacteriota</taxon>
        <taxon>Stenosarchaea group</taxon>
        <taxon>Methanomicrobia</taxon>
        <taxon>Methanomicrobiales</taxon>
        <taxon>Methanomicrobiaceae</taxon>
        <taxon>Methanofollis</taxon>
    </lineage>
</organism>
<dbReference type="InterPro" id="IPR036390">
    <property type="entry name" value="WH_DNA-bd_sf"/>
</dbReference>
<dbReference type="RefSeq" id="WP_004037817.1">
    <property type="nucleotide sequence ID" value="NZ_CM001555.1"/>
</dbReference>
<evidence type="ECO:0000313" key="1">
    <source>
        <dbReference type="EMBL" id="EJG06535.1"/>
    </source>
</evidence>
<dbReference type="STRING" id="28892.Metli_0568"/>
<reference evidence="1 2" key="1">
    <citation type="submission" date="2011-08" db="EMBL/GenBank/DDBJ databases">
        <title>The complete genome of Methanofollis liminatans DSM 4140.</title>
        <authorList>
            <consortium name="US DOE Joint Genome Institute (JGI-PGF)"/>
            <person name="Lucas S."/>
            <person name="Han J."/>
            <person name="Lapidus A."/>
            <person name="Bruce D."/>
            <person name="Goodwin L."/>
            <person name="Pitluck S."/>
            <person name="Peters L."/>
            <person name="Kyrpides N."/>
            <person name="Mavromatis K."/>
            <person name="Ivanova N."/>
            <person name="Mikhailova N."/>
            <person name="Lu M."/>
            <person name="Detter J.C."/>
            <person name="Tapia R."/>
            <person name="Han C."/>
            <person name="Land M."/>
            <person name="Hauser L."/>
            <person name="Markowitz V."/>
            <person name="Cheng J.-F."/>
            <person name="Hugenholtz P."/>
            <person name="Woyke T."/>
            <person name="Wu D."/>
            <person name="Spring S."/>
            <person name="Schuler E."/>
            <person name="Brambilla E."/>
            <person name="Klenk H.-P."/>
            <person name="Eisen J.A."/>
        </authorList>
    </citation>
    <scope>NUCLEOTIDE SEQUENCE [LARGE SCALE GENOMIC DNA]</scope>
    <source>
        <strain evidence="1 2">DSM 4140</strain>
    </source>
</reference>
<evidence type="ECO:0000313" key="2">
    <source>
        <dbReference type="Proteomes" id="UP000005095"/>
    </source>
</evidence>
<accession>J1L1I6</accession>
<dbReference type="OrthoDB" id="105108at2157"/>